<dbReference type="SUPFAM" id="SSF47336">
    <property type="entry name" value="ACP-like"/>
    <property type="match status" value="1"/>
</dbReference>
<name>A0A931B101_9ACTN</name>
<evidence type="ECO:0000313" key="2">
    <source>
        <dbReference type="Proteomes" id="UP000657385"/>
    </source>
</evidence>
<evidence type="ECO:0000313" key="1">
    <source>
        <dbReference type="EMBL" id="MBF9068424.1"/>
    </source>
</evidence>
<organism evidence="1 2">
    <name type="scientific">Streptacidiphilus fuscans</name>
    <dbReference type="NCBI Taxonomy" id="2789292"/>
    <lineage>
        <taxon>Bacteria</taxon>
        <taxon>Bacillati</taxon>
        <taxon>Actinomycetota</taxon>
        <taxon>Actinomycetes</taxon>
        <taxon>Kitasatosporales</taxon>
        <taxon>Streptomycetaceae</taxon>
        <taxon>Streptacidiphilus</taxon>
    </lineage>
</organism>
<dbReference type="EMBL" id="JADPRT010000003">
    <property type="protein sequence ID" value="MBF9068424.1"/>
    <property type="molecule type" value="Genomic_DNA"/>
</dbReference>
<protein>
    <submittedName>
        <fullName evidence="1">Acyl carrier protein</fullName>
    </submittedName>
</protein>
<accession>A0A931B101</accession>
<proteinExistence type="predicted"/>
<dbReference type="Proteomes" id="UP000657385">
    <property type="component" value="Unassembled WGS sequence"/>
</dbReference>
<dbReference type="AlphaFoldDB" id="A0A931B101"/>
<reference evidence="1" key="1">
    <citation type="submission" date="2020-11" db="EMBL/GenBank/DDBJ databases">
        <title>Isolation and identification of active actinomycetes.</title>
        <authorList>
            <person name="Yu B."/>
        </authorList>
    </citation>
    <scope>NUCLEOTIDE SEQUENCE</scope>
    <source>
        <strain evidence="1">NEAU-YB345</strain>
    </source>
</reference>
<dbReference type="RefSeq" id="WP_196193557.1">
    <property type="nucleotide sequence ID" value="NZ_JADPRT010000003.1"/>
</dbReference>
<comment type="caution">
    <text evidence="1">The sequence shown here is derived from an EMBL/GenBank/DDBJ whole genome shotgun (WGS) entry which is preliminary data.</text>
</comment>
<gene>
    <name evidence="1" type="ORF">I2501_10305</name>
</gene>
<dbReference type="InterPro" id="IPR036736">
    <property type="entry name" value="ACP-like_sf"/>
</dbReference>
<sequence>MITESTFIRIVRDDLKLPLNGIDLTDGLPADGGPVAWDSLHVLRLVAAVEKETGHRMPVGPLLADKRLGAIFSAIQGAVPAA</sequence>
<keyword evidence="2" id="KW-1185">Reference proteome</keyword>